<accession>A0AAN1SYC2</accession>
<dbReference type="Gene3D" id="3.30.830.10">
    <property type="entry name" value="Metalloenzyme, LuxS/M16 peptidase-like"/>
    <property type="match status" value="2"/>
</dbReference>
<dbReference type="PANTHER" id="PTHR11851:SF224">
    <property type="entry name" value="PROCESSING PROTEASE"/>
    <property type="match status" value="1"/>
</dbReference>
<dbReference type="KEGG" id="fku:FGKAn22_05090"/>
<keyword evidence="1" id="KW-0732">Signal</keyword>
<proteinExistence type="predicted"/>
<dbReference type="GO" id="GO:0046872">
    <property type="term" value="F:metal ion binding"/>
    <property type="evidence" value="ECO:0007669"/>
    <property type="project" value="InterPro"/>
</dbReference>
<dbReference type="InterPro" id="IPR011765">
    <property type="entry name" value="Pept_M16_N"/>
</dbReference>
<keyword evidence="5" id="KW-1185">Reference proteome</keyword>
<gene>
    <name evidence="4" type="ORF">FGKAn22_05090</name>
</gene>
<dbReference type="RefSeq" id="WP_212786428.1">
    <property type="nucleotide sequence ID" value="NZ_AP019536.1"/>
</dbReference>
<dbReference type="Pfam" id="PF00675">
    <property type="entry name" value="Peptidase_M16"/>
    <property type="match status" value="1"/>
</dbReference>
<feature type="domain" description="Peptidase M16 C-terminal" evidence="3">
    <location>
        <begin position="192"/>
        <end position="365"/>
    </location>
</feature>
<name>A0AAN1SYC2_9PROT</name>
<dbReference type="Pfam" id="PF05193">
    <property type="entry name" value="Peptidase_M16_C"/>
    <property type="match status" value="1"/>
</dbReference>
<dbReference type="InterPro" id="IPR007863">
    <property type="entry name" value="Peptidase_M16_C"/>
</dbReference>
<dbReference type="InterPro" id="IPR050361">
    <property type="entry name" value="MPP/UQCRC_Complex"/>
</dbReference>
<feature type="chain" id="PRO_5042901282" evidence="1">
    <location>
        <begin position="21"/>
        <end position="438"/>
    </location>
</feature>
<feature type="signal peptide" evidence="1">
    <location>
        <begin position="1"/>
        <end position="20"/>
    </location>
</feature>
<evidence type="ECO:0000256" key="1">
    <source>
        <dbReference type="SAM" id="SignalP"/>
    </source>
</evidence>
<evidence type="ECO:0000259" key="3">
    <source>
        <dbReference type="Pfam" id="PF05193"/>
    </source>
</evidence>
<evidence type="ECO:0000313" key="4">
    <source>
        <dbReference type="EMBL" id="BBI98816.1"/>
    </source>
</evidence>
<dbReference type="PANTHER" id="PTHR11851">
    <property type="entry name" value="METALLOPROTEASE"/>
    <property type="match status" value="1"/>
</dbReference>
<evidence type="ECO:0000259" key="2">
    <source>
        <dbReference type="Pfam" id="PF00675"/>
    </source>
</evidence>
<feature type="domain" description="Peptidase M16 N-terminal" evidence="2">
    <location>
        <begin position="35"/>
        <end position="179"/>
    </location>
</feature>
<dbReference type="EMBL" id="AP019536">
    <property type="protein sequence ID" value="BBI98816.1"/>
    <property type="molecule type" value="Genomic_DNA"/>
</dbReference>
<sequence>MFVKSVFAAALCCVASVAFATPSIQHWQSASGAKVLFVEDHDIPMLDVAVSFPAGSSFDTADKSGVAGLTHHLLDLGSEGLTEDEIARGMADVGAQFGGSFDQDRASVSLRTLSSAAQRDKALDIMARVLQRPLFRGEILAREKARVIAALKEAETQPESIADKAFQKAVYGTHPYALRVSGEVASVEQTFVQDLRAFYDAHYQAGGVVVAIMGDASRAQAEAIAEQLTAQLPKGGAPAALPPVATKIAASEQRIAHPASQSHILVGAPGMARSDPDYFPLYVGNYILGGGGFVSRLMNEVREKRGMAYSVYSYFMPMKQPGAFQIGLQTKKEQADEALQLVRTTLAEFIAKGPTEKELVAAKQNIVGGFPLRIDSNRKILDYLSMIGFYDLPLTYLDDFPRKVEQVSVAQIREAFARHLDPKAMATVIVGAPQGERK</sequence>
<dbReference type="AlphaFoldDB" id="A0AAN1SYC2"/>
<reference evidence="4 5" key="1">
    <citation type="submission" date="2019-03" db="EMBL/GenBank/DDBJ databases">
        <title>Complete genome sequence of Ferrigenium kumadai strain An22, a microaerophilic iron-oxidizing bacterium isolated from a paddy field soil.</title>
        <authorList>
            <person name="Watanabe T."/>
            <person name="Asakawa S."/>
        </authorList>
    </citation>
    <scope>NUCLEOTIDE SEQUENCE [LARGE SCALE GENOMIC DNA]</scope>
    <source>
        <strain evidence="4 5">An22</strain>
    </source>
</reference>
<protein>
    <submittedName>
        <fullName evidence="4">Peptidase M16</fullName>
    </submittedName>
</protein>
<organism evidence="4 5">
    <name type="scientific">Ferrigenium kumadai</name>
    <dbReference type="NCBI Taxonomy" id="1682490"/>
    <lineage>
        <taxon>Bacteria</taxon>
        <taxon>Pseudomonadati</taxon>
        <taxon>Pseudomonadota</taxon>
        <taxon>Betaproteobacteria</taxon>
        <taxon>Nitrosomonadales</taxon>
        <taxon>Gallionellaceae</taxon>
        <taxon>Ferrigenium</taxon>
    </lineage>
</organism>
<dbReference type="Proteomes" id="UP001319121">
    <property type="component" value="Chromosome"/>
</dbReference>
<dbReference type="InterPro" id="IPR011249">
    <property type="entry name" value="Metalloenz_LuxS/M16"/>
</dbReference>
<dbReference type="SUPFAM" id="SSF63411">
    <property type="entry name" value="LuxS/MPP-like metallohydrolase"/>
    <property type="match status" value="2"/>
</dbReference>
<evidence type="ECO:0000313" key="5">
    <source>
        <dbReference type="Proteomes" id="UP001319121"/>
    </source>
</evidence>